<protein>
    <recommendedName>
        <fullName evidence="6">Chitin-binding type-2 domain-containing protein</fullName>
    </recommendedName>
</protein>
<accession>A0A1B0D6Q8</accession>
<keyword evidence="1" id="KW-0147">Chitin-binding</keyword>
<proteinExistence type="predicted"/>
<dbReference type="SMART" id="SM00494">
    <property type="entry name" value="ChtBD2"/>
    <property type="match status" value="2"/>
</dbReference>
<keyword evidence="3" id="KW-0677">Repeat</keyword>
<evidence type="ECO:0000256" key="4">
    <source>
        <dbReference type="ARBA" id="ARBA00023157"/>
    </source>
</evidence>
<dbReference type="InterPro" id="IPR036508">
    <property type="entry name" value="Chitin-bd_dom_sf"/>
</dbReference>
<dbReference type="Gene3D" id="2.170.140.10">
    <property type="entry name" value="Chitin binding domain"/>
    <property type="match status" value="2"/>
</dbReference>
<feature type="domain" description="Chitin-binding type-2" evidence="6">
    <location>
        <begin position="78"/>
        <end position="135"/>
    </location>
</feature>
<dbReference type="VEuPathDB" id="VectorBase:PPAI003167"/>
<dbReference type="GO" id="GO:0008061">
    <property type="term" value="F:chitin binding"/>
    <property type="evidence" value="ECO:0007669"/>
    <property type="project" value="UniProtKB-KW"/>
</dbReference>
<evidence type="ECO:0000259" key="6">
    <source>
        <dbReference type="PROSITE" id="PS50940"/>
    </source>
</evidence>
<sequence length="165" mass="17649">MKKLFILLAISLVGFAQGNDVVCVGQPDDSFVADPTRCEGYYLCRGEVGLPGTCPDNLWFDPINVWCTYPGDFCGAAGNPCAGVADGNFVDNPESCGAWFYCSGGEAFPGVCADNLYFDPVNQVCTYPDYVECGDATNPPTEVPPTVLGKSRPYIKLSPVQPPQV</sequence>
<dbReference type="PANTHER" id="PTHR23301:SF0">
    <property type="entry name" value="CHITIN-BINDING TYPE-2 DOMAIN-CONTAINING PROTEIN-RELATED"/>
    <property type="match status" value="1"/>
</dbReference>
<evidence type="ECO:0000256" key="5">
    <source>
        <dbReference type="ARBA" id="ARBA00023180"/>
    </source>
</evidence>
<dbReference type="VEuPathDB" id="VectorBase:PPAPM1_004569"/>
<dbReference type="AlphaFoldDB" id="A0A1B0D6Q8"/>
<evidence type="ECO:0000256" key="2">
    <source>
        <dbReference type="ARBA" id="ARBA00022729"/>
    </source>
</evidence>
<name>A0A1B0D6Q8_PHLPP</name>
<dbReference type="PROSITE" id="PS50940">
    <property type="entry name" value="CHIT_BIND_II"/>
    <property type="match status" value="2"/>
</dbReference>
<dbReference type="GO" id="GO:0005576">
    <property type="term" value="C:extracellular region"/>
    <property type="evidence" value="ECO:0007669"/>
    <property type="project" value="InterPro"/>
</dbReference>
<dbReference type="EMBL" id="AJVK01026158">
    <property type="status" value="NOT_ANNOTATED_CDS"/>
    <property type="molecule type" value="Genomic_DNA"/>
</dbReference>
<evidence type="ECO:0000256" key="1">
    <source>
        <dbReference type="ARBA" id="ARBA00022669"/>
    </source>
</evidence>
<evidence type="ECO:0000256" key="3">
    <source>
        <dbReference type="ARBA" id="ARBA00022737"/>
    </source>
</evidence>
<dbReference type="InterPro" id="IPR002557">
    <property type="entry name" value="Chitin-bd_dom"/>
</dbReference>
<reference evidence="7" key="1">
    <citation type="submission" date="2022-08" db="UniProtKB">
        <authorList>
            <consortium name="EnsemblMetazoa"/>
        </authorList>
    </citation>
    <scope>IDENTIFICATION</scope>
    <source>
        <strain evidence="7">Israel</strain>
    </source>
</reference>
<keyword evidence="8" id="KW-1185">Reference proteome</keyword>
<keyword evidence="2" id="KW-0732">Signal</keyword>
<dbReference type="EnsemblMetazoa" id="PPAI003167-RA">
    <property type="protein sequence ID" value="PPAI003167-PA"/>
    <property type="gene ID" value="PPAI003167"/>
</dbReference>
<dbReference type="SUPFAM" id="SSF57625">
    <property type="entry name" value="Invertebrate chitin-binding proteins"/>
    <property type="match status" value="2"/>
</dbReference>
<evidence type="ECO:0000313" key="8">
    <source>
        <dbReference type="Proteomes" id="UP000092462"/>
    </source>
</evidence>
<dbReference type="Proteomes" id="UP000092462">
    <property type="component" value="Unassembled WGS sequence"/>
</dbReference>
<dbReference type="PANTHER" id="PTHR23301">
    <property type="entry name" value="CHITIN BINDING PERITROPHIN-A"/>
    <property type="match status" value="1"/>
</dbReference>
<dbReference type="InterPro" id="IPR051940">
    <property type="entry name" value="Chitin_bind-dev_reg"/>
</dbReference>
<keyword evidence="5" id="KW-0325">Glycoprotein</keyword>
<organism evidence="7 8">
    <name type="scientific">Phlebotomus papatasi</name>
    <name type="common">Sandfly</name>
    <dbReference type="NCBI Taxonomy" id="29031"/>
    <lineage>
        <taxon>Eukaryota</taxon>
        <taxon>Metazoa</taxon>
        <taxon>Ecdysozoa</taxon>
        <taxon>Arthropoda</taxon>
        <taxon>Hexapoda</taxon>
        <taxon>Insecta</taxon>
        <taxon>Pterygota</taxon>
        <taxon>Neoptera</taxon>
        <taxon>Endopterygota</taxon>
        <taxon>Diptera</taxon>
        <taxon>Nematocera</taxon>
        <taxon>Psychodoidea</taxon>
        <taxon>Psychodidae</taxon>
        <taxon>Phlebotomus</taxon>
        <taxon>Phlebotomus</taxon>
    </lineage>
</organism>
<keyword evidence="4" id="KW-1015">Disulfide bond</keyword>
<feature type="domain" description="Chitin-binding type-2" evidence="6">
    <location>
        <begin position="20"/>
        <end position="76"/>
    </location>
</feature>
<evidence type="ECO:0000313" key="7">
    <source>
        <dbReference type="EnsemblMetazoa" id="PPAI003167-PA"/>
    </source>
</evidence>
<dbReference type="Pfam" id="PF01607">
    <property type="entry name" value="CBM_14"/>
    <property type="match status" value="2"/>
</dbReference>